<evidence type="ECO:0000313" key="2">
    <source>
        <dbReference type="Proteomes" id="UP000823775"/>
    </source>
</evidence>
<name>A0ABS8WLN5_DATST</name>
<gene>
    <name evidence="1" type="ORF">HAX54_047159</name>
</gene>
<protein>
    <submittedName>
        <fullName evidence="1">Uncharacterized protein</fullName>
    </submittedName>
</protein>
<dbReference type="Proteomes" id="UP000823775">
    <property type="component" value="Unassembled WGS sequence"/>
</dbReference>
<keyword evidence="2" id="KW-1185">Reference proteome</keyword>
<comment type="caution">
    <text evidence="1">The sequence shown here is derived from an EMBL/GenBank/DDBJ whole genome shotgun (WGS) entry which is preliminary data.</text>
</comment>
<proteinExistence type="predicted"/>
<feature type="non-terminal residue" evidence="1">
    <location>
        <position position="1"/>
    </location>
</feature>
<accession>A0ABS8WLN5</accession>
<sequence>TFVIMYVEFLLYYVDLRRYVHAMGRLGESRGFLSYFSIWAYVWVVTVRPSFRPLAMNLFGQVIHPLIDEPSSGKMVRPFHRQLQTTWKWFFNRAGPVGYLNVWTILLRDGPSFAFSFGQFCDFESSFLNFIWVPRIMRSILT</sequence>
<organism evidence="1 2">
    <name type="scientific">Datura stramonium</name>
    <name type="common">Jimsonweed</name>
    <name type="synonym">Common thornapple</name>
    <dbReference type="NCBI Taxonomy" id="4076"/>
    <lineage>
        <taxon>Eukaryota</taxon>
        <taxon>Viridiplantae</taxon>
        <taxon>Streptophyta</taxon>
        <taxon>Embryophyta</taxon>
        <taxon>Tracheophyta</taxon>
        <taxon>Spermatophyta</taxon>
        <taxon>Magnoliopsida</taxon>
        <taxon>eudicotyledons</taxon>
        <taxon>Gunneridae</taxon>
        <taxon>Pentapetalae</taxon>
        <taxon>asterids</taxon>
        <taxon>lamiids</taxon>
        <taxon>Solanales</taxon>
        <taxon>Solanaceae</taxon>
        <taxon>Solanoideae</taxon>
        <taxon>Datureae</taxon>
        <taxon>Datura</taxon>
    </lineage>
</organism>
<dbReference type="EMBL" id="JACEIK010007564">
    <property type="protein sequence ID" value="MCE3050420.1"/>
    <property type="molecule type" value="Genomic_DNA"/>
</dbReference>
<evidence type="ECO:0000313" key="1">
    <source>
        <dbReference type="EMBL" id="MCE3050420.1"/>
    </source>
</evidence>
<reference evidence="1 2" key="1">
    <citation type="journal article" date="2021" name="BMC Genomics">
        <title>Datura genome reveals duplications of psychoactive alkaloid biosynthetic genes and high mutation rate following tissue culture.</title>
        <authorList>
            <person name="Rajewski A."/>
            <person name="Carter-House D."/>
            <person name="Stajich J."/>
            <person name="Litt A."/>
        </authorList>
    </citation>
    <scope>NUCLEOTIDE SEQUENCE [LARGE SCALE GENOMIC DNA]</scope>
    <source>
        <strain evidence="1">AR-01</strain>
    </source>
</reference>